<evidence type="ECO:0008006" key="4">
    <source>
        <dbReference type="Google" id="ProtNLM"/>
    </source>
</evidence>
<keyword evidence="3" id="KW-1185">Reference proteome</keyword>
<feature type="region of interest" description="Disordered" evidence="1">
    <location>
        <begin position="1"/>
        <end position="24"/>
    </location>
</feature>
<evidence type="ECO:0000313" key="3">
    <source>
        <dbReference type="Proteomes" id="UP000322873"/>
    </source>
</evidence>
<dbReference type="InterPro" id="IPR038883">
    <property type="entry name" value="AN11006-like"/>
</dbReference>
<protein>
    <recommendedName>
        <fullName evidence="4">F-box domain-containing protein</fullName>
    </recommendedName>
</protein>
<accession>A0A5M9K6M4</accession>
<gene>
    <name evidence="2" type="ORF">EYC84_006280</name>
</gene>
<dbReference type="PANTHER" id="PTHR42085:SF2">
    <property type="entry name" value="F-BOX DOMAIN-CONTAINING PROTEIN"/>
    <property type="match status" value="1"/>
</dbReference>
<dbReference type="AlphaFoldDB" id="A0A5M9K6M4"/>
<comment type="caution">
    <text evidence="2">The sequence shown here is derived from an EMBL/GenBank/DDBJ whole genome shotgun (WGS) entry which is preliminary data.</text>
</comment>
<dbReference type="Proteomes" id="UP000322873">
    <property type="component" value="Unassembled WGS sequence"/>
</dbReference>
<dbReference type="VEuPathDB" id="FungiDB:MFRU_009g00700"/>
<dbReference type="EMBL" id="VICG01000001">
    <property type="protein sequence ID" value="KAA8576119.1"/>
    <property type="molecule type" value="Genomic_DNA"/>
</dbReference>
<feature type="compositionally biased region" description="Basic residues" evidence="1">
    <location>
        <begin position="1"/>
        <end position="19"/>
    </location>
</feature>
<feature type="compositionally biased region" description="Polar residues" evidence="1">
    <location>
        <begin position="318"/>
        <end position="329"/>
    </location>
</feature>
<evidence type="ECO:0000256" key="1">
    <source>
        <dbReference type="SAM" id="MobiDB-lite"/>
    </source>
</evidence>
<reference evidence="2 3" key="1">
    <citation type="submission" date="2019-06" db="EMBL/GenBank/DDBJ databases">
        <title>Genome Sequence of the Brown Rot Fungal Pathogen Monilinia fructicola.</title>
        <authorList>
            <person name="De Miccolis Angelini R.M."/>
            <person name="Landi L."/>
            <person name="Abate D."/>
            <person name="Pollastro S."/>
            <person name="Romanazzi G."/>
            <person name="Faretra F."/>
        </authorList>
    </citation>
    <scope>NUCLEOTIDE SEQUENCE [LARGE SCALE GENOMIC DNA]</scope>
    <source>
        <strain evidence="2 3">Mfrc123</strain>
    </source>
</reference>
<evidence type="ECO:0000313" key="2">
    <source>
        <dbReference type="EMBL" id="KAA8576119.1"/>
    </source>
</evidence>
<feature type="region of interest" description="Disordered" evidence="1">
    <location>
        <begin position="308"/>
        <end position="367"/>
    </location>
</feature>
<sequence>MPRPARKATAKATKSKLSTKKKDMVKTNKKLNQLEGDKPVVTSPIDRIYKTVTLENDDIEDGLWMIRKLGNGKYEVVNIGNVTHEDISSEENEARMASTPESVEVFRASQKSLNDVTANLDRAVFTASGKVFRFKKLPIELRYKIYEFALISNPGTSLYPEHPARIEPHLALGLLATCRSVNAECEKFLWKNTFDLSVPSLKTLKLDKQILIQNIRHVKCAWTGSFTKDVFVFGMLASCPNIETLEIKLNGGCVERANGFALYSRKLQFLYQDDISIRKFSRSNGFDKLRLRLFEKFLIKKLTTPPPPVAPSTALNHLPSTPTRQSTRIQKLKSAKPVKYVPDPVSDDEEDMPNEEPHPVDDNEELDKNVMSIAYLTQ</sequence>
<organism evidence="2 3">
    <name type="scientific">Monilinia fructicola</name>
    <name type="common">Brown rot fungus</name>
    <name type="synonym">Ciboria fructicola</name>
    <dbReference type="NCBI Taxonomy" id="38448"/>
    <lineage>
        <taxon>Eukaryota</taxon>
        <taxon>Fungi</taxon>
        <taxon>Dikarya</taxon>
        <taxon>Ascomycota</taxon>
        <taxon>Pezizomycotina</taxon>
        <taxon>Leotiomycetes</taxon>
        <taxon>Helotiales</taxon>
        <taxon>Sclerotiniaceae</taxon>
        <taxon>Monilinia</taxon>
    </lineage>
</organism>
<dbReference type="PANTHER" id="PTHR42085">
    <property type="entry name" value="F-BOX DOMAIN-CONTAINING PROTEIN"/>
    <property type="match status" value="1"/>
</dbReference>
<feature type="compositionally biased region" description="Acidic residues" evidence="1">
    <location>
        <begin position="345"/>
        <end position="354"/>
    </location>
</feature>
<proteinExistence type="predicted"/>
<name>A0A5M9K6M4_MONFR</name>